<evidence type="ECO:0000313" key="2">
    <source>
        <dbReference type="EMBL" id="QUE51639.1"/>
    </source>
</evidence>
<feature type="signal peptide" evidence="1">
    <location>
        <begin position="1"/>
        <end position="17"/>
    </location>
</feature>
<dbReference type="CDD" id="cd00110">
    <property type="entry name" value="LamG"/>
    <property type="match status" value="1"/>
</dbReference>
<dbReference type="Pfam" id="PF13583">
    <property type="entry name" value="Reprolysin_4"/>
    <property type="match status" value="1"/>
</dbReference>
<gene>
    <name evidence="2" type="ORF">KBB96_01800</name>
</gene>
<dbReference type="Pfam" id="PF13385">
    <property type="entry name" value="Laminin_G_3"/>
    <property type="match status" value="1"/>
</dbReference>
<dbReference type="InterPro" id="IPR024079">
    <property type="entry name" value="MetalloPept_cat_dom_sf"/>
</dbReference>
<dbReference type="InterPro" id="IPR013320">
    <property type="entry name" value="ConA-like_dom_sf"/>
</dbReference>
<dbReference type="Pfam" id="PF17963">
    <property type="entry name" value="Big_9"/>
    <property type="match status" value="1"/>
</dbReference>
<dbReference type="Gene3D" id="2.60.120.200">
    <property type="match status" value="1"/>
</dbReference>
<keyword evidence="3" id="KW-1185">Reference proteome</keyword>
<dbReference type="AlphaFoldDB" id="A0A975PET7"/>
<dbReference type="Gene3D" id="2.60.40.2810">
    <property type="match status" value="1"/>
</dbReference>
<dbReference type="InterPro" id="IPR001791">
    <property type="entry name" value="Laminin_G"/>
</dbReference>
<dbReference type="KEGG" id="lamb:KBB96_01800"/>
<dbReference type="EMBL" id="CP073100">
    <property type="protein sequence ID" value="QUE51639.1"/>
    <property type="molecule type" value="Genomic_DNA"/>
</dbReference>
<proteinExistence type="predicted"/>
<organism evidence="2 3">
    <name type="scientific">Luteolibacter ambystomatis</name>
    <dbReference type="NCBI Taxonomy" id="2824561"/>
    <lineage>
        <taxon>Bacteria</taxon>
        <taxon>Pseudomonadati</taxon>
        <taxon>Verrucomicrobiota</taxon>
        <taxon>Verrucomicrobiia</taxon>
        <taxon>Verrucomicrobiales</taxon>
        <taxon>Verrucomicrobiaceae</taxon>
        <taxon>Luteolibacter</taxon>
    </lineage>
</organism>
<sequence>MSRTLPAAFLLASSALAVPPATLQQQVTYNGQTVTMQLTKLNLRGSNFELKVQNSSGGYTTVTPVAERSYMGTVDEYPGAVSCGILKDNGDFLGTVYFDRGATWFTLNGSVTGTRGLEYAVDAFHGFTLPTADLPAAGQGGNQTYRFDVGIDASYDYYTQQGSVASCVEMIEYSVNNVRAIYIRDALLRPALGRVIIRGDATKDPYSQSMELSGVKSEWEQNQTSALRDVVCGIDPAFNGGLAWVGAIGGTTAHYSANNAGGDGSFDVTWRHELGHNWSCPHFVGGSPEGKGIMGGNGPGRFSGCEVRKILDYRANRISAGGILDNEGTFTAVDFPPYAAMDTARCVVNQSVTFNVKVNDFDANGDTFSLSTFDSTSAKGGTVTQSGQNLVYTAPGSSLGTDYFLYTIVDSSGQTATGVVVIDVRANDPLVMYLPLDETTGTVATDLSANANNGTQAGNPTWTTGKFGNALTLDGNDYLMINGVAGEITSNNITLSAWVKTTDSEADWFSCNTSSGGNVFMFSIHGGKASVYDGSYEASSTTTVNNNAWHLLTYVRNGSTGSIYVDGNLEATHTANFTLSSTDLWSIGQEWDNTTASDFLIGSVDDVRLYNKALTATEVDYLVQGGNAEVPLPFDTQTGVKAGLFNWEPAANMTSQNFYLGTSLTAVTNAGTSSAEYRGSVTGSEWSGNLQPNTTYYWRVDSLASGITRKGSIWTFSTGAAQSPSGLWNFPTSNPVSATLGSNLVLTGSQTTVAGSVSGDQAVQIGNGSHYTVTNPIGANGGGSHTNEYTLLYDFKPTLSAGYASMIDHKDANSDGELFTRSDGSIGSQQLGYAPAGTLTTSWTRLVLRVKNDWFAELWINGVHVYDFDTQEADSRYSLLSSFDLFQDGPSGGEEETIQLSTFALWGRALDDVEIAAMGSPGAPVILLGN</sequence>
<dbReference type="Gene3D" id="3.40.390.10">
    <property type="entry name" value="Collagenase (Catalytic Domain)"/>
    <property type="match status" value="1"/>
</dbReference>
<evidence type="ECO:0000256" key="1">
    <source>
        <dbReference type="SAM" id="SignalP"/>
    </source>
</evidence>
<dbReference type="SUPFAM" id="SSF49899">
    <property type="entry name" value="Concanavalin A-like lectins/glucanases"/>
    <property type="match status" value="2"/>
</dbReference>
<keyword evidence="1" id="KW-0732">Signal</keyword>
<evidence type="ECO:0008006" key="4">
    <source>
        <dbReference type="Google" id="ProtNLM"/>
    </source>
</evidence>
<accession>A0A975PET7</accession>
<reference evidence="2" key="1">
    <citation type="submission" date="2021-04" db="EMBL/GenBank/DDBJ databases">
        <title>Luteolibacter sp. 32A isolated from the skin of an Anderson's salamander (Ambystoma andersonii).</title>
        <authorList>
            <person name="Spergser J."/>
            <person name="Busse H.-J."/>
        </authorList>
    </citation>
    <scope>NUCLEOTIDE SEQUENCE</scope>
    <source>
        <strain evidence="2">32A</strain>
    </source>
</reference>
<feature type="chain" id="PRO_5037286584" description="Staphylococcus aureus surface protein A" evidence="1">
    <location>
        <begin position="18"/>
        <end position="930"/>
    </location>
</feature>
<dbReference type="GO" id="GO:0008237">
    <property type="term" value="F:metallopeptidase activity"/>
    <property type="evidence" value="ECO:0007669"/>
    <property type="project" value="InterPro"/>
</dbReference>
<evidence type="ECO:0000313" key="3">
    <source>
        <dbReference type="Proteomes" id="UP000676169"/>
    </source>
</evidence>
<name>A0A975PET7_9BACT</name>
<dbReference type="SUPFAM" id="SSF55486">
    <property type="entry name" value="Metalloproteases ('zincins'), catalytic domain"/>
    <property type="match status" value="1"/>
</dbReference>
<protein>
    <recommendedName>
        <fullName evidence="4">Staphylococcus aureus surface protein A</fullName>
    </recommendedName>
</protein>
<dbReference type="RefSeq" id="WP_211631778.1">
    <property type="nucleotide sequence ID" value="NZ_CP073100.1"/>
</dbReference>
<dbReference type="Proteomes" id="UP000676169">
    <property type="component" value="Chromosome"/>
</dbReference>